<evidence type="ECO:0000313" key="1">
    <source>
        <dbReference type="EMBL" id="AMY69839.1"/>
    </source>
</evidence>
<dbReference type="RefSeq" id="WP_066813836.1">
    <property type="nucleotide sequence ID" value="NZ_CP012661.1"/>
</dbReference>
<dbReference type="KEGG" id="daa:AKL17_2596"/>
<reference evidence="1 2" key="1">
    <citation type="submission" date="2015-09" db="EMBL/GenBank/DDBJ databases">
        <title>Complete genome sequence of Defluviimonas alba cai42t isolated from an oilfield in Xinjiang.</title>
        <authorList>
            <person name="Geng S."/>
            <person name="Pan X."/>
            <person name="Wu X."/>
        </authorList>
    </citation>
    <scope>NUCLEOTIDE SEQUENCE [LARGE SCALE GENOMIC DNA]</scope>
    <source>
        <strain evidence="2">cai42</strain>
    </source>
</reference>
<gene>
    <name evidence="1" type="ORF">AKL17_2596</name>
</gene>
<evidence type="ECO:0000313" key="2">
    <source>
        <dbReference type="Proteomes" id="UP000076128"/>
    </source>
</evidence>
<dbReference type="Proteomes" id="UP000076128">
    <property type="component" value="Chromosome"/>
</dbReference>
<name>A0A165SPC0_9RHOB</name>
<keyword evidence="2" id="KW-1185">Reference proteome</keyword>
<sequence>MIDLNDDPPTCTWKGLLAAATDNAATDFEIEFCDSLRQKLERYGVRAQLTDAQFHKLTCIAQAGGFWERDQ</sequence>
<dbReference type="STRING" id="1335048.AKL17_2596"/>
<dbReference type="PATRIC" id="fig|1335048.3.peg.2707"/>
<dbReference type="EMBL" id="CP012661">
    <property type="protein sequence ID" value="AMY69839.1"/>
    <property type="molecule type" value="Genomic_DNA"/>
</dbReference>
<accession>A0A165SPC0</accession>
<dbReference type="AlphaFoldDB" id="A0A165SPC0"/>
<proteinExistence type="predicted"/>
<protein>
    <submittedName>
        <fullName evidence="1">Uncharacterized protein</fullName>
    </submittedName>
</protein>
<organism evidence="1 2">
    <name type="scientific">Frigidibacter mobilis</name>
    <dbReference type="NCBI Taxonomy" id="1335048"/>
    <lineage>
        <taxon>Bacteria</taxon>
        <taxon>Pseudomonadati</taxon>
        <taxon>Pseudomonadota</taxon>
        <taxon>Alphaproteobacteria</taxon>
        <taxon>Rhodobacterales</taxon>
        <taxon>Paracoccaceae</taxon>
        <taxon>Frigidibacter</taxon>
    </lineage>
</organism>
<dbReference type="OrthoDB" id="7776375at2"/>